<dbReference type="RefSeq" id="WP_014849781.1">
    <property type="nucleotide sequence ID" value="NC_018149.1"/>
</dbReference>
<proteinExistence type="predicted"/>
<keyword evidence="1" id="KW-1133">Transmembrane helix</keyword>
<dbReference type="KEGG" id="mwe:WEN_01370"/>
<dbReference type="PATRIC" id="fig|1197325.3.peg.297"/>
<accession>I6YAS9</accession>
<organism evidence="2 3">
    <name type="scientific">Mycoplasma wenyonii (strain Massachusetts)</name>
    <name type="common">Eperythrozoon wenyonii</name>
    <dbReference type="NCBI Taxonomy" id="1197325"/>
    <lineage>
        <taxon>Bacteria</taxon>
        <taxon>Bacillati</taxon>
        <taxon>Mycoplasmatota</taxon>
        <taxon>Mollicutes</taxon>
        <taxon>Mycoplasmataceae</taxon>
        <taxon>Mycoplasma</taxon>
    </lineage>
</organism>
<dbReference type="AlphaFoldDB" id="I6YAS9"/>
<keyword evidence="1" id="KW-0472">Membrane</keyword>
<evidence type="ECO:0000256" key="1">
    <source>
        <dbReference type="SAM" id="Phobius"/>
    </source>
</evidence>
<feature type="transmembrane region" description="Helical" evidence="1">
    <location>
        <begin position="169"/>
        <end position="189"/>
    </location>
</feature>
<evidence type="ECO:0000313" key="2">
    <source>
        <dbReference type="EMBL" id="AFN65071.1"/>
    </source>
</evidence>
<feature type="transmembrane region" description="Helical" evidence="1">
    <location>
        <begin position="280"/>
        <end position="305"/>
    </location>
</feature>
<feature type="transmembrane region" description="Helical" evidence="1">
    <location>
        <begin position="55"/>
        <end position="74"/>
    </location>
</feature>
<dbReference type="OrthoDB" id="397265at2"/>
<protein>
    <submittedName>
        <fullName evidence="2">Uncharacterized protein</fullName>
    </submittedName>
</protein>
<keyword evidence="3" id="KW-1185">Reference proteome</keyword>
<dbReference type="HOGENOM" id="CLU_885138_0_0_14"/>
<dbReference type="EMBL" id="CP003703">
    <property type="protein sequence ID" value="AFN65071.1"/>
    <property type="molecule type" value="Genomic_DNA"/>
</dbReference>
<sequence length="314" mass="35715">MLVQASLQPIPLDTQSFSLPVTETYNSEAYAGPPITLRASHNDLKKYYLKLKRNLTFSIIFAQLFLMGFAWFTFNTIYGIWKDQNGGSWIVDMKFPATIKGGSLWAQIPTTTGLGALLWGCVTNVGRLVKKRKQVKWECELCQSGRHPSTLTPGLCQSIFSLFGWRINCYWTGFTISGLAVIAAVYTYLVKGFGGTGSEGWKVVWENLYKKLFEWNDGKEDKALRVTLGVFVFGLVIIFVSNFLSRQLIKRSLSVFKTDESNMHPELKEKVFRLNKRNKIISTIILCVLGLGIFIIFKRLIIAVFNRSFNVSRW</sequence>
<gene>
    <name evidence="2" type="ordered locus">WEN_01370</name>
</gene>
<keyword evidence="1" id="KW-0812">Transmembrane</keyword>
<evidence type="ECO:0000313" key="3">
    <source>
        <dbReference type="Proteomes" id="UP000009005"/>
    </source>
</evidence>
<name>I6YAS9_MYCWM</name>
<dbReference type="Proteomes" id="UP000009005">
    <property type="component" value="Chromosome"/>
</dbReference>
<feature type="transmembrane region" description="Helical" evidence="1">
    <location>
        <begin position="223"/>
        <end position="244"/>
    </location>
</feature>
<reference evidence="2 3" key="1">
    <citation type="journal article" date="2012" name="J. Bacteriol.">
        <title>Complete genome sequence of Mycoplasma wenyonii strain Massachusetts.</title>
        <authorList>
            <person name="Dos Santos A.P."/>
            <person name="Guimaraes A.M."/>
            <person name="do Nascimento N.C."/>
            <person name="Sanmiguel P.J."/>
            <person name="Messick J.B."/>
        </authorList>
    </citation>
    <scope>NUCLEOTIDE SEQUENCE [LARGE SCALE GENOMIC DNA]</scope>
    <source>
        <strain evidence="2 3">Massachusetts</strain>
    </source>
</reference>
<feature type="transmembrane region" description="Helical" evidence="1">
    <location>
        <begin position="104"/>
        <end position="126"/>
    </location>
</feature>